<dbReference type="AlphaFoldDB" id="A0A1R3RTN9"/>
<protein>
    <submittedName>
        <fullName evidence="1">Uncharacterized protein</fullName>
    </submittedName>
</protein>
<dbReference type="Proteomes" id="UP000188318">
    <property type="component" value="Unassembled WGS sequence"/>
</dbReference>
<reference evidence="2" key="1">
    <citation type="journal article" date="2017" name="Genome Biol.">
        <title>Comparative genomics reveals high biological diversity and specific adaptations in the industrially and medically important fungal genus Aspergillus.</title>
        <authorList>
            <person name="de Vries R.P."/>
            <person name="Riley R."/>
            <person name="Wiebenga A."/>
            <person name="Aguilar-Osorio G."/>
            <person name="Amillis S."/>
            <person name="Uchima C.A."/>
            <person name="Anderluh G."/>
            <person name="Asadollahi M."/>
            <person name="Askin M."/>
            <person name="Barry K."/>
            <person name="Battaglia E."/>
            <person name="Bayram O."/>
            <person name="Benocci T."/>
            <person name="Braus-Stromeyer S.A."/>
            <person name="Caldana C."/>
            <person name="Canovas D."/>
            <person name="Cerqueira G.C."/>
            <person name="Chen F."/>
            <person name="Chen W."/>
            <person name="Choi C."/>
            <person name="Clum A."/>
            <person name="Dos Santos R.A."/>
            <person name="Damasio A.R."/>
            <person name="Diallinas G."/>
            <person name="Emri T."/>
            <person name="Fekete E."/>
            <person name="Flipphi M."/>
            <person name="Freyberg S."/>
            <person name="Gallo A."/>
            <person name="Gournas C."/>
            <person name="Habgood R."/>
            <person name="Hainaut M."/>
            <person name="Harispe M.L."/>
            <person name="Henrissat B."/>
            <person name="Hilden K.S."/>
            <person name="Hope R."/>
            <person name="Hossain A."/>
            <person name="Karabika E."/>
            <person name="Karaffa L."/>
            <person name="Karanyi Z."/>
            <person name="Krasevec N."/>
            <person name="Kuo A."/>
            <person name="Kusch H."/>
            <person name="LaButti K."/>
            <person name="Lagendijk E.L."/>
            <person name="Lapidus A."/>
            <person name="Levasseur A."/>
            <person name="Lindquist E."/>
            <person name="Lipzen A."/>
            <person name="Logrieco A.F."/>
            <person name="MacCabe A."/>
            <person name="Maekelae M.R."/>
            <person name="Malavazi I."/>
            <person name="Melin P."/>
            <person name="Meyer V."/>
            <person name="Mielnichuk N."/>
            <person name="Miskei M."/>
            <person name="Molnar A.P."/>
            <person name="Mule G."/>
            <person name="Ngan C.Y."/>
            <person name="Orejas M."/>
            <person name="Orosz E."/>
            <person name="Ouedraogo J.P."/>
            <person name="Overkamp K.M."/>
            <person name="Park H.-S."/>
            <person name="Perrone G."/>
            <person name="Piumi F."/>
            <person name="Punt P.J."/>
            <person name="Ram A.F."/>
            <person name="Ramon A."/>
            <person name="Rauscher S."/>
            <person name="Record E."/>
            <person name="Riano-Pachon D.M."/>
            <person name="Robert V."/>
            <person name="Roehrig J."/>
            <person name="Ruller R."/>
            <person name="Salamov A."/>
            <person name="Salih N.S."/>
            <person name="Samson R.A."/>
            <person name="Sandor E."/>
            <person name="Sanguinetti M."/>
            <person name="Schuetze T."/>
            <person name="Sepcic K."/>
            <person name="Shelest E."/>
            <person name="Sherlock G."/>
            <person name="Sophianopoulou V."/>
            <person name="Squina F.M."/>
            <person name="Sun H."/>
            <person name="Susca A."/>
            <person name="Todd R.B."/>
            <person name="Tsang A."/>
            <person name="Unkles S.E."/>
            <person name="van de Wiele N."/>
            <person name="van Rossen-Uffink D."/>
            <person name="Oliveira J.V."/>
            <person name="Vesth T.C."/>
            <person name="Visser J."/>
            <person name="Yu J.-H."/>
            <person name="Zhou M."/>
            <person name="Andersen M.R."/>
            <person name="Archer D.B."/>
            <person name="Baker S.E."/>
            <person name="Benoit I."/>
            <person name="Brakhage A.A."/>
            <person name="Braus G.H."/>
            <person name="Fischer R."/>
            <person name="Frisvad J.C."/>
            <person name="Goldman G.H."/>
            <person name="Houbraken J."/>
            <person name="Oakley B."/>
            <person name="Pocsi I."/>
            <person name="Scazzocchio C."/>
            <person name="Seiboth B."/>
            <person name="vanKuyk P.A."/>
            <person name="Wortman J."/>
            <person name="Dyer P.S."/>
            <person name="Grigoriev I.V."/>
        </authorList>
    </citation>
    <scope>NUCLEOTIDE SEQUENCE [LARGE SCALE GENOMIC DNA]</scope>
    <source>
        <strain evidence="2">ITEM 5010</strain>
    </source>
</reference>
<evidence type="ECO:0000313" key="2">
    <source>
        <dbReference type="Proteomes" id="UP000188318"/>
    </source>
</evidence>
<sequence length="81" mass="8798">SSCRFYVLHGTLSYPALVDQIAKESEQWGVTVIVGPPGKAVDRVTIEGRKVELTPVLNDCTEPVSKDVGINVQDRWGDSAV</sequence>
<dbReference type="VEuPathDB" id="FungiDB:ASPCADRAFT_205140"/>
<feature type="non-terminal residue" evidence="1">
    <location>
        <position position="1"/>
    </location>
</feature>
<organism evidence="1 2">
    <name type="scientific">Aspergillus carbonarius (strain ITEM 5010)</name>
    <dbReference type="NCBI Taxonomy" id="602072"/>
    <lineage>
        <taxon>Eukaryota</taxon>
        <taxon>Fungi</taxon>
        <taxon>Dikarya</taxon>
        <taxon>Ascomycota</taxon>
        <taxon>Pezizomycotina</taxon>
        <taxon>Eurotiomycetes</taxon>
        <taxon>Eurotiomycetidae</taxon>
        <taxon>Eurotiales</taxon>
        <taxon>Aspergillaceae</taxon>
        <taxon>Aspergillus</taxon>
        <taxon>Aspergillus subgen. Circumdati</taxon>
    </lineage>
</organism>
<dbReference type="EMBL" id="KV907496">
    <property type="protein sequence ID" value="OOF97866.1"/>
    <property type="molecule type" value="Genomic_DNA"/>
</dbReference>
<gene>
    <name evidence="1" type="ORF">ASPCADRAFT_205140</name>
</gene>
<name>A0A1R3RTN9_ASPC5</name>
<keyword evidence="2" id="KW-1185">Reference proteome</keyword>
<accession>A0A1R3RTN9</accession>
<evidence type="ECO:0000313" key="1">
    <source>
        <dbReference type="EMBL" id="OOF97866.1"/>
    </source>
</evidence>
<proteinExistence type="predicted"/>